<keyword evidence="2" id="KW-0963">Cytoplasm</keyword>
<accession>A0A7K6TUD0</accession>
<reference evidence="5 6" key="1">
    <citation type="submission" date="2019-09" db="EMBL/GenBank/DDBJ databases">
        <title>Bird 10,000 Genomes (B10K) Project - Family phase.</title>
        <authorList>
            <person name="Zhang G."/>
        </authorList>
    </citation>
    <scope>NUCLEOTIDE SEQUENCE [LARGE SCALE GENOMIC DNA]</scope>
    <source>
        <strain evidence="5">B10K-DU-029-76</strain>
        <tissue evidence="5">Heart</tissue>
    </source>
</reference>
<protein>
    <submittedName>
        <fullName evidence="5">LRC14 protein</fullName>
    </submittedName>
</protein>
<organism evidence="5 6">
    <name type="scientific">Aegotheles bennettii</name>
    <dbReference type="NCBI Taxonomy" id="48278"/>
    <lineage>
        <taxon>Eukaryota</taxon>
        <taxon>Metazoa</taxon>
        <taxon>Chordata</taxon>
        <taxon>Craniata</taxon>
        <taxon>Vertebrata</taxon>
        <taxon>Euteleostomi</taxon>
        <taxon>Archelosauria</taxon>
        <taxon>Archosauria</taxon>
        <taxon>Dinosauria</taxon>
        <taxon>Saurischia</taxon>
        <taxon>Theropoda</taxon>
        <taxon>Coelurosauria</taxon>
        <taxon>Aves</taxon>
        <taxon>Neognathae</taxon>
        <taxon>Neoaves</taxon>
        <taxon>Strisores</taxon>
        <taxon>Caprimulgiformes</taxon>
        <taxon>Aegothelidae</taxon>
        <taxon>Aegotheles</taxon>
    </lineage>
</organism>
<keyword evidence="6" id="KW-1185">Reference proteome</keyword>
<dbReference type="SUPFAM" id="SSF52047">
    <property type="entry name" value="RNI-like"/>
    <property type="match status" value="1"/>
</dbReference>
<evidence type="ECO:0000256" key="1">
    <source>
        <dbReference type="ARBA" id="ARBA00004496"/>
    </source>
</evidence>
<evidence type="ECO:0000313" key="5">
    <source>
        <dbReference type="EMBL" id="NWX13436.1"/>
    </source>
</evidence>
<comment type="caution">
    <text evidence="5">The sequence shown here is derived from an EMBL/GenBank/DDBJ whole genome shotgun (WGS) entry which is preliminary data.</text>
</comment>
<dbReference type="Proteomes" id="UP000559068">
    <property type="component" value="Unassembled WGS sequence"/>
</dbReference>
<feature type="non-terminal residue" evidence="5">
    <location>
        <position position="57"/>
    </location>
</feature>
<name>A0A7K6TUD0_9AVES</name>
<keyword evidence="3" id="KW-0433">Leucine-rich repeat</keyword>
<evidence type="ECO:0000256" key="2">
    <source>
        <dbReference type="ARBA" id="ARBA00022490"/>
    </source>
</evidence>
<dbReference type="PANTHER" id="PTHR14224:SF9">
    <property type="entry name" value="LEUCINE-RICH REPEAT-CONTAINING PROTEIN 14"/>
    <property type="match status" value="1"/>
</dbReference>
<evidence type="ECO:0000313" key="6">
    <source>
        <dbReference type="Proteomes" id="UP000559068"/>
    </source>
</evidence>
<keyword evidence="4" id="KW-0677">Repeat</keyword>
<sequence length="57" mass="6322">IRCLATLLGTLPRLRELNLDSSRLSGELRGLLGELRNPLEILELAFCSLLPSDLSFL</sequence>
<comment type="subcellular location">
    <subcellularLocation>
        <location evidence="1">Cytoplasm</location>
    </subcellularLocation>
</comment>
<proteinExistence type="predicted"/>
<evidence type="ECO:0000256" key="4">
    <source>
        <dbReference type="ARBA" id="ARBA00022737"/>
    </source>
</evidence>
<dbReference type="AlphaFoldDB" id="A0A7K6TUD0"/>
<evidence type="ECO:0000256" key="3">
    <source>
        <dbReference type="ARBA" id="ARBA00022614"/>
    </source>
</evidence>
<feature type="non-terminal residue" evidence="5">
    <location>
        <position position="1"/>
    </location>
</feature>
<gene>
    <name evidence="5" type="primary">Lrrc14</name>
    <name evidence="5" type="ORF">AEGBEN_R15271</name>
</gene>
<dbReference type="PANTHER" id="PTHR14224">
    <property type="entry name" value="SIMILAR TO PREFERENTIALLY EXPRESSED ANTIGEN IN MELANOMA-LIKE 3"/>
    <property type="match status" value="1"/>
</dbReference>
<dbReference type="EMBL" id="VZRW01002079">
    <property type="protein sequence ID" value="NWX13436.1"/>
    <property type="molecule type" value="Genomic_DNA"/>
</dbReference>
<dbReference type="InterPro" id="IPR050694">
    <property type="entry name" value="LRRC14/PRAME"/>
</dbReference>
<dbReference type="GO" id="GO:0005737">
    <property type="term" value="C:cytoplasm"/>
    <property type="evidence" value="ECO:0007669"/>
    <property type="project" value="UniProtKB-SubCell"/>
</dbReference>